<dbReference type="AlphaFoldDB" id="A0A0W0FT29"/>
<organism evidence="1 2">
    <name type="scientific">Moniliophthora roreri</name>
    <name type="common">Frosty pod rot fungus</name>
    <name type="synonym">Monilia roreri</name>
    <dbReference type="NCBI Taxonomy" id="221103"/>
    <lineage>
        <taxon>Eukaryota</taxon>
        <taxon>Fungi</taxon>
        <taxon>Dikarya</taxon>
        <taxon>Basidiomycota</taxon>
        <taxon>Agaricomycotina</taxon>
        <taxon>Agaricomycetes</taxon>
        <taxon>Agaricomycetidae</taxon>
        <taxon>Agaricales</taxon>
        <taxon>Marasmiineae</taxon>
        <taxon>Marasmiaceae</taxon>
        <taxon>Moniliophthora</taxon>
    </lineage>
</organism>
<proteinExistence type="predicted"/>
<protein>
    <recommendedName>
        <fullName evidence="3">Aminoglycoside phosphotransferase domain-containing protein</fullName>
    </recommendedName>
</protein>
<evidence type="ECO:0000313" key="2">
    <source>
        <dbReference type="Proteomes" id="UP000054988"/>
    </source>
</evidence>
<comment type="caution">
    <text evidence="1">The sequence shown here is derived from an EMBL/GenBank/DDBJ whole genome shotgun (WGS) entry which is preliminary data.</text>
</comment>
<reference evidence="1 2" key="1">
    <citation type="submission" date="2015-12" db="EMBL/GenBank/DDBJ databases">
        <title>Draft genome sequence of Moniliophthora roreri, the causal agent of frosty pod rot of cacao.</title>
        <authorList>
            <person name="Aime M.C."/>
            <person name="Diaz-Valderrama J.R."/>
            <person name="Kijpornyongpan T."/>
            <person name="Phillips-Mora W."/>
        </authorList>
    </citation>
    <scope>NUCLEOTIDE SEQUENCE [LARGE SCALE GENOMIC DNA]</scope>
    <source>
        <strain evidence="1 2">MCA 2952</strain>
    </source>
</reference>
<dbReference type="Proteomes" id="UP000054988">
    <property type="component" value="Unassembled WGS sequence"/>
</dbReference>
<dbReference type="eggNOG" id="ENOG502S1B6">
    <property type="taxonomic scope" value="Eukaryota"/>
</dbReference>
<sequence>MSIQPSIEQVQKAISKAFLGIPQSTVVSITELSGDSFSYTKSNRTYIVDLSASKDSPATHSSFLTVSAAPAALPDPNVTETVYHPNKLQIYTKLISLVKQHTTIPFQDPVLDTSLALIPYPYILTPPHPITSSALISLSSARKQNLLSPQHNAMVDLGLGQMLGQLHAGVLNEWFGLPLTLEPANPSYSWQESFTALLETLLHQAESSDKLKSFNLPYEDLKRYLSRAIAFYIFDDVQVPSLVWFTGSEDDVYITVPSNWNESPSIIAILPNLAHALWGDPLLESFFLPPAPSDALKEAYEGCGGERLIVFPRQKTKRLWYTAFLALVVLLERVDADPENEKRVWAGAKLRECADALKDAPCY</sequence>
<gene>
    <name evidence="1" type="ORF">WG66_7981</name>
</gene>
<dbReference type="EMBL" id="LATX01001675">
    <property type="protein sequence ID" value="KTB39446.1"/>
    <property type="molecule type" value="Genomic_DNA"/>
</dbReference>
<evidence type="ECO:0008006" key="3">
    <source>
        <dbReference type="Google" id="ProtNLM"/>
    </source>
</evidence>
<accession>A0A0W0FT29</accession>
<evidence type="ECO:0000313" key="1">
    <source>
        <dbReference type="EMBL" id="KTB39446.1"/>
    </source>
</evidence>
<name>A0A0W0FT29_MONRR</name>